<name>A0A1A8THT7_9GAMM</name>
<keyword evidence="5" id="KW-0862">Zinc</keyword>
<evidence type="ECO:0000256" key="6">
    <source>
        <dbReference type="ARBA" id="ARBA00023049"/>
    </source>
</evidence>
<dbReference type="EMBL" id="FLOC01000014">
    <property type="protein sequence ID" value="SBS33157.1"/>
    <property type="molecule type" value="Genomic_DNA"/>
</dbReference>
<proteinExistence type="predicted"/>
<dbReference type="GO" id="GO:0016020">
    <property type="term" value="C:membrane"/>
    <property type="evidence" value="ECO:0007669"/>
    <property type="project" value="InterPro"/>
</dbReference>
<feature type="region of interest" description="Disordered" evidence="7">
    <location>
        <begin position="41"/>
        <end position="65"/>
    </location>
</feature>
<dbReference type="GO" id="GO:0007155">
    <property type="term" value="P:cell adhesion"/>
    <property type="evidence" value="ECO:0007669"/>
    <property type="project" value="InterPro"/>
</dbReference>
<keyword evidence="3" id="KW-0479">Metal-binding</keyword>
<dbReference type="GO" id="GO:0004222">
    <property type="term" value="F:metalloendopeptidase activity"/>
    <property type="evidence" value="ECO:0007669"/>
    <property type="project" value="InterPro"/>
</dbReference>
<evidence type="ECO:0000256" key="4">
    <source>
        <dbReference type="ARBA" id="ARBA00022801"/>
    </source>
</evidence>
<keyword evidence="2" id="KW-0645">Protease</keyword>
<protein>
    <submittedName>
        <fullName evidence="8">Leishmanolysin</fullName>
    </submittedName>
</protein>
<dbReference type="Proteomes" id="UP000092627">
    <property type="component" value="Unassembled WGS sequence"/>
</dbReference>
<dbReference type="InterPro" id="IPR001577">
    <property type="entry name" value="Peptidase_M8"/>
</dbReference>
<gene>
    <name evidence="8" type="ORF">MAQ5080_02494</name>
</gene>
<evidence type="ECO:0000313" key="8">
    <source>
        <dbReference type="EMBL" id="SBS33157.1"/>
    </source>
</evidence>
<dbReference type="AlphaFoldDB" id="A0A1A8THT7"/>
<dbReference type="Gene3D" id="3.90.132.10">
    <property type="entry name" value="Leishmanolysin , domain 2"/>
    <property type="match status" value="1"/>
</dbReference>
<accession>A0A1A8THT7</accession>
<evidence type="ECO:0000256" key="1">
    <source>
        <dbReference type="ARBA" id="ARBA00001947"/>
    </source>
</evidence>
<evidence type="ECO:0000256" key="2">
    <source>
        <dbReference type="ARBA" id="ARBA00022670"/>
    </source>
</evidence>
<dbReference type="STRING" id="295068.MAQ5080_02494"/>
<dbReference type="GO" id="GO:0046872">
    <property type="term" value="F:metal ion binding"/>
    <property type="evidence" value="ECO:0007669"/>
    <property type="project" value="UniProtKB-KW"/>
</dbReference>
<organism evidence="8 9">
    <name type="scientific">Marinomonas aquimarina</name>
    <dbReference type="NCBI Taxonomy" id="295068"/>
    <lineage>
        <taxon>Bacteria</taxon>
        <taxon>Pseudomonadati</taxon>
        <taxon>Pseudomonadota</taxon>
        <taxon>Gammaproteobacteria</taxon>
        <taxon>Oceanospirillales</taxon>
        <taxon>Oceanospirillaceae</taxon>
        <taxon>Marinomonas</taxon>
    </lineage>
</organism>
<dbReference type="Pfam" id="PF01457">
    <property type="entry name" value="Peptidase_M8"/>
    <property type="match status" value="1"/>
</dbReference>
<keyword evidence="4" id="KW-0378">Hydrolase</keyword>
<evidence type="ECO:0000256" key="5">
    <source>
        <dbReference type="ARBA" id="ARBA00022833"/>
    </source>
</evidence>
<comment type="cofactor">
    <cofactor evidence="1">
        <name>Zn(2+)</name>
        <dbReference type="ChEBI" id="CHEBI:29105"/>
    </cofactor>
</comment>
<dbReference type="GO" id="GO:0006508">
    <property type="term" value="P:proteolysis"/>
    <property type="evidence" value="ECO:0007669"/>
    <property type="project" value="UniProtKB-KW"/>
</dbReference>
<keyword evidence="6" id="KW-0482">Metalloprotease</keyword>
<evidence type="ECO:0000256" key="3">
    <source>
        <dbReference type="ARBA" id="ARBA00022723"/>
    </source>
</evidence>
<dbReference type="RefSeq" id="WP_197464616.1">
    <property type="nucleotide sequence ID" value="NZ_FLOC01000014.1"/>
</dbReference>
<reference evidence="8 9" key="1">
    <citation type="submission" date="2016-06" db="EMBL/GenBank/DDBJ databases">
        <authorList>
            <person name="Kjaerup R.B."/>
            <person name="Dalgaard T.S."/>
            <person name="Juul-Madsen H.R."/>
        </authorList>
    </citation>
    <scope>NUCLEOTIDE SEQUENCE [LARGE SCALE GENOMIC DNA]</scope>
    <source>
        <strain evidence="8 9">CECT 5080</strain>
    </source>
</reference>
<keyword evidence="9" id="KW-1185">Reference proteome</keyword>
<sequence>MNSKKLINSEYGLSHQGFGQNQQMEFETVLFDAFLDAKGGKGGGQGNKGSNDSGTTSTNPEITDTYISGEDNVDDILEFNIHIDFYGVLWTDDLKEDFIYAADFLSTLITNDIAPDGYDDITIDASLIDIDGEGGVLGRAGPTYIWSDTLLTSAGIMEFDSADAASYDNAGLWYDIVLHEMIHTLGLGTLWDYRGLVTTEIDTNGTKKPTDDSIAYVYGSELSAHQYSNSEFGTDVVIESDGGSGTAGGHWDDETYGNELMTGYINIDGNYLSEMTYAGLADLGYDIEPDFFA</sequence>
<dbReference type="SUPFAM" id="SSF55486">
    <property type="entry name" value="Metalloproteases ('zincins'), catalytic domain"/>
    <property type="match status" value="1"/>
</dbReference>
<feature type="compositionally biased region" description="Polar residues" evidence="7">
    <location>
        <begin position="55"/>
        <end position="65"/>
    </location>
</feature>
<evidence type="ECO:0000313" key="9">
    <source>
        <dbReference type="Proteomes" id="UP000092627"/>
    </source>
</evidence>
<evidence type="ECO:0000256" key="7">
    <source>
        <dbReference type="SAM" id="MobiDB-lite"/>
    </source>
</evidence>